<dbReference type="EMBL" id="CP036278">
    <property type="protein sequence ID" value="QDU54941.1"/>
    <property type="molecule type" value="Genomic_DNA"/>
</dbReference>
<organism evidence="2 3">
    <name type="scientific">Aeoliella mucimassa</name>
    <dbReference type="NCBI Taxonomy" id="2527972"/>
    <lineage>
        <taxon>Bacteria</taxon>
        <taxon>Pseudomonadati</taxon>
        <taxon>Planctomycetota</taxon>
        <taxon>Planctomycetia</taxon>
        <taxon>Pirellulales</taxon>
        <taxon>Lacipirellulaceae</taxon>
        <taxon>Aeoliella</taxon>
    </lineage>
</organism>
<dbReference type="RefSeq" id="WP_145245865.1">
    <property type="nucleotide sequence ID" value="NZ_CP036278.1"/>
</dbReference>
<dbReference type="Gene3D" id="3.40.1580.10">
    <property type="entry name" value="SMI1/KNR4-like"/>
    <property type="match status" value="1"/>
</dbReference>
<dbReference type="KEGG" id="amuc:Pan181_11260"/>
<dbReference type="InterPro" id="IPR037883">
    <property type="entry name" value="Knr4/Smi1-like_sf"/>
</dbReference>
<accession>A0A518AJN2</accession>
<protein>
    <submittedName>
        <fullName evidence="2">SMI1 / KNR4 family protein</fullName>
    </submittedName>
</protein>
<dbReference type="OrthoDB" id="1353528at2"/>
<dbReference type="Proteomes" id="UP000315750">
    <property type="component" value="Chromosome"/>
</dbReference>
<dbReference type="InterPro" id="IPR018958">
    <property type="entry name" value="Knr4/Smi1-like_dom"/>
</dbReference>
<name>A0A518AJN2_9BACT</name>
<dbReference type="SUPFAM" id="SSF160631">
    <property type="entry name" value="SMI1/KNR4-like"/>
    <property type="match status" value="1"/>
</dbReference>
<keyword evidence="3" id="KW-1185">Reference proteome</keyword>
<gene>
    <name evidence="2" type="ORF">Pan181_11260</name>
</gene>
<dbReference type="Pfam" id="PF09346">
    <property type="entry name" value="SMI1_KNR4"/>
    <property type="match status" value="1"/>
</dbReference>
<evidence type="ECO:0000313" key="3">
    <source>
        <dbReference type="Proteomes" id="UP000315750"/>
    </source>
</evidence>
<reference evidence="2 3" key="1">
    <citation type="submission" date="2019-02" db="EMBL/GenBank/DDBJ databases">
        <title>Deep-cultivation of Planctomycetes and their phenomic and genomic characterization uncovers novel biology.</title>
        <authorList>
            <person name="Wiegand S."/>
            <person name="Jogler M."/>
            <person name="Boedeker C."/>
            <person name="Pinto D."/>
            <person name="Vollmers J."/>
            <person name="Rivas-Marin E."/>
            <person name="Kohn T."/>
            <person name="Peeters S.H."/>
            <person name="Heuer A."/>
            <person name="Rast P."/>
            <person name="Oberbeckmann S."/>
            <person name="Bunk B."/>
            <person name="Jeske O."/>
            <person name="Meyerdierks A."/>
            <person name="Storesund J.E."/>
            <person name="Kallscheuer N."/>
            <person name="Luecker S."/>
            <person name="Lage O.M."/>
            <person name="Pohl T."/>
            <person name="Merkel B.J."/>
            <person name="Hornburger P."/>
            <person name="Mueller R.-W."/>
            <person name="Bruemmer F."/>
            <person name="Labrenz M."/>
            <person name="Spormann A.M."/>
            <person name="Op den Camp H."/>
            <person name="Overmann J."/>
            <person name="Amann R."/>
            <person name="Jetten M.S.M."/>
            <person name="Mascher T."/>
            <person name="Medema M.H."/>
            <person name="Devos D.P."/>
            <person name="Kaster A.-K."/>
            <person name="Ovreas L."/>
            <person name="Rohde M."/>
            <person name="Galperin M.Y."/>
            <person name="Jogler C."/>
        </authorList>
    </citation>
    <scope>NUCLEOTIDE SEQUENCE [LARGE SCALE GENOMIC DNA]</scope>
    <source>
        <strain evidence="2 3">Pan181</strain>
    </source>
</reference>
<evidence type="ECO:0000259" key="1">
    <source>
        <dbReference type="Pfam" id="PF09346"/>
    </source>
</evidence>
<sequence length="135" mass="15285">MAFPVDIQWVTETEARLGVRFPASFVSAMVKRNGGSVETEWDVFYLYSFLDASDRKRLRRTCSSIDRETKSTRESRYGFPPNAVVIGHNGGGDLLVLMPMADHPDTLQHSVYLWNGESDEPQLIADDFADLRRGE</sequence>
<dbReference type="AlphaFoldDB" id="A0A518AJN2"/>
<feature type="domain" description="Knr4/Smi1-like" evidence="1">
    <location>
        <begin position="4"/>
        <end position="131"/>
    </location>
</feature>
<proteinExistence type="predicted"/>
<evidence type="ECO:0000313" key="2">
    <source>
        <dbReference type="EMBL" id="QDU54941.1"/>
    </source>
</evidence>